<organism evidence="1 2">
    <name type="scientific">Ficus carica</name>
    <name type="common">Common fig</name>
    <dbReference type="NCBI Taxonomy" id="3494"/>
    <lineage>
        <taxon>Eukaryota</taxon>
        <taxon>Viridiplantae</taxon>
        <taxon>Streptophyta</taxon>
        <taxon>Embryophyta</taxon>
        <taxon>Tracheophyta</taxon>
        <taxon>Spermatophyta</taxon>
        <taxon>Magnoliopsida</taxon>
        <taxon>eudicotyledons</taxon>
        <taxon>Gunneridae</taxon>
        <taxon>Pentapetalae</taxon>
        <taxon>rosids</taxon>
        <taxon>fabids</taxon>
        <taxon>Rosales</taxon>
        <taxon>Moraceae</taxon>
        <taxon>Ficeae</taxon>
        <taxon>Ficus</taxon>
    </lineage>
</organism>
<protein>
    <submittedName>
        <fullName evidence="1">Uncharacterized protein</fullName>
    </submittedName>
</protein>
<proteinExistence type="predicted"/>
<evidence type="ECO:0000313" key="1">
    <source>
        <dbReference type="EMBL" id="GMN66198.1"/>
    </source>
</evidence>
<evidence type="ECO:0000313" key="2">
    <source>
        <dbReference type="Proteomes" id="UP001187192"/>
    </source>
</evidence>
<dbReference type="EMBL" id="BTGU01000299">
    <property type="protein sequence ID" value="GMN66198.1"/>
    <property type="molecule type" value="Genomic_DNA"/>
</dbReference>
<name>A0AA88J693_FICCA</name>
<reference evidence="1" key="1">
    <citation type="submission" date="2023-07" db="EMBL/GenBank/DDBJ databases">
        <title>draft genome sequence of fig (Ficus carica).</title>
        <authorList>
            <person name="Takahashi T."/>
            <person name="Nishimura K."/>
        </authorList>
    </citation>
    <scope>NUCLEOTIDE SEQUENCE</scope>
</reference>
<gene>
    <name evidence="1" type="ORF">TIFTF001_035266</name>
</gene>
<dbReference type="Proteomes" id="UP001187192">
    <property type="component" value="Unassembled WGS sequence"/>
</dbReference>
<keyword evidence="2" id="KW-1185">Reference proteome</keyword>
<dbReference type="AlphaFoldDB" id="A0AA88J693"/>
<comment type="caution">
    <text evidence="1">The sequence shown here is derived from an EMBL/GenBank/DDBJ whole genome shotgun (WGS) entry which is preliminary data.</text>
</comment>
<accession>A0AA88J693</accession>
<sequence length="100" mass="10731">MKLFPFVGQPQPGTQLEEKRVVNSENGVVMERSWGGKRTEEEAGISEIARGGESGEGEELGEVVGVASFQNLAVELQSFGHGGYLLVGPSVSPSGRRHYQ</sequence>